<dbReference type="EMBL" id="JAGZGG010000048">
    <property type="protein sequence ID" value="MBS5333611.1"/>
    <property type="molecule type" value="Genomic_DNA"/>
</dbReference>
<dbReference type="Gene3D" id="1.10.10.60">
    <property type="entry name" value="Homeodomain-like"/>
    <property type="match status" value="1"/>
</dbReference>
<name>A0A943DC14_9FIRM</name>
<comment type="caution">
    <text evidence="1">The sequence shown here is derived from an EMBL/GenBank/DDBJ whole genome shotgun (WGS) entry which is preliminary data.</text>
</comment>
<evidence type="ECO:0000313" key="1">
    <source>
        <dbReference type="EMBL" id="MBS5333611.1"/>
    </source>
</evidence>
<dbReference type="Proteomes" id="UP000759273">
    <property type="component" value="Unassembled WGS sequence"/>
</dbReference>
<proteinExistence type="predicted"/>
<sequence length="120" mass="13454">MTPKQERALAALISCPTARAAAKAAGLSESALRRYKKDPEFQAEYRKRCNELLEAACTKAKSALPPAIERLNAIVQDDTQQPREQIAAARAVCEYSLRLNEAVDIEQRLRALEERSRNEQ</sequence>
<reference evidence="1" key="1">
    <citation type="submission" date="2021-02" db="EMBL/GenBank/DDBJ databases">
        <title>Infant gut strain persistence is associated with maternal origin, phylogeny, and functional potential including surface adhesion and iron acquisition.</title>
        <authorList>
            <person name="Lou Y.C."/>
        </authorList>
    </citation>
    <scope>NUCLEOTIDE SEQUENCE</scope>
    <source>
        <strain evidence="1">L3_101_000M1_dasL3_101_000M1_concoct_87</strain>
    </source>
</reference>
<evidence type="ECO:0000313" key="2">
    <source>
        <dbReference type="Proteomes" id="UP000759273"/>
    </source>
</evidence>
<accession>A0A943DC14</accession>
<protein>
    <recommendedName>
        <fullName evidence="3">Homeodomain phBC6A51-type domain-containing protein</fullName>
    </recommendedName>
</protein>
<gene>
    <name evidence="1" type="ORF">KHY36_13935</name>
</gene>
<organism evidence="1 2">
    <name type="scientific">Subdoligranulum variabile</name>
    <dbReference type="NCBI Taxonomy" id="214851"/>
    <lineage>
        <taxon>Bacteria</taxon>
        <taxon>Bacillati</taxon>
        <taxon>Bacillota</taxon>
        <taxon>Clostridia</taxon>
        <taxon>Eubacteriales</taxon>
        <taxon>Oscillospiraceae</taxon>
        <taxon>Subdoligranulum</taxon>
    </lineage>
</organism>
<evidence type="ECO:0008006" key="3">
    <source>
        <dbReference type="Google" id="ProtNLM"/>
    </source>
</evidence>
<dbReference type="AlphaFoldDB" id="A0A943DC14"/>